<evidence type="ECO:0000313" key="2">
    <source>
        <dbReference type="Proteomes" id="UP000026961"/>
    </source>
</evidence>
<dbReference type="HOGENOM" id="CLU_1112772_0_0_1"/>
<organism evidence="1">
    <name type="scientific">Oryza glumipatula</name>
    <dbReference type="NCBI Taxonomy" id="40148"/>
    <lineage>
        <taxon>Eukaryota</taxon>
        <taxon>Viridiplantae</taxon>
        <taxon>Streptophyta</taxon>
        <taxon>Embryophyta</taxon>
        <taxon>Tracheophyta</taxon>
        <taxon>Spermatophyta</taxon>
        <taxon>Magnoliopsida</taxon>
        <taxon>Liliopsida</taxon>
        <taxon>Poales</taxon>
        <taxon>Poaceae</taxon>
        <taxon>BOP clade</taxon>
        <taxon>Oryzoideae</taxon>
        <taxon>Oryzeae</taxon>
        <taxon>Oryzinae</taxon>
        <taxon>Oryza</taxon>
    </lineage>
</organism>
<proteinExistence type="predicted"/>
<dbReference type="EnsemblPlants" id="OGLUM10G15710.1">
    <property type="protein sequence ID" value="OGLUM10G15710.1"/>
    <property type="gene ID" value="OGLUM10G15710"/>
</dbReference>
<evidence type="ECO:0000313" key="1">
    <source>
        <dbReference type="EnsemblPlants" id="OGLUM10G15710.1"/>
    </source>
</evidence>
<keyword evidence="2" id="KW-1185">Reference proteome</keyword>
<dbReference type="AlphaFoldDB" id="A0A0E0BCQ0"/>
<sequence length="250" mass="26395">MWCGSATWTHLSASVAVKDNGLTRRQLWGGARDRGNSGGEVCGLWTVGCVGDGSGRCGRGDVAWAARPHGTECGHRVESMARPARSGPRAACPVMRPSWTAMCVGEGCRVLHDSYQNSGISIDEAQLGMGSHGNVNYRRGGEEGLVMRPCATGGHKWGTGVARDNMGAMSLHVAYRAALEKVPGIAATLQAMSVAELAPEIVGQLFELCRRIPPSVQPSSNTASARATKGSKVNERAPCNLHIEIDPYGI</sequence>
<dbReference type="Gramene" id="OGLUM10G15710.1">
    <property type="protein sequence ID" value="OGLUM10G15710.1"/>
    <property type="gene ID" value="OGLUM10G15710"/>
</dbReference>
<dbReference type="Proteomes" id="UP000026961">
    <property type="component" value="Chromosome 10"/>
</dbReference>
<accession>A0A0E0BCQ0</accession>
<reference evidence="1" key="2">
    <citation type="submission" date="2018-05" db="EMBL/GenBank/DDBJ databases">
        <title>OgluRS3 (Oryza glumaepatula Reference Sequence Version 3).</title>
        <authorList>
            <person name="Zhang J."/>
            <person name="Kudrna D."/>
            <person name="Lee S."/>
            <person name="Talag J."/>
            <person name="Welchert J."/>
            <person name="Wing R.A."/>
        </authorList>
    </citation>
    <scope>NUCLEOTIDE SEQUENCE [LARGE SCALE GENOMIC DNA]</scope>
</reference>
<name>A0A0E0BCQ0_9ORYZ</name>
<reference evidence="1" key="1">
    <citation type="submission" date="2015-04" db="UniProtKB">
        <authorList>
            <consortium name="EnsemblPlants"/>
        </authorList>
    </citation>
    <scope>IDENTIFICATION</scope>
</reference>
<protein>
    <submittedName>
        <fullName evidence="1">Uncharacterized protein</fullName>
    </submittedName>
</protein>